<dbReference type="STRING" id="369401.SAMN05428642_102765"/>
<evidence type="ECO:0000256" key="4">
    <source>
        <dbReference type="ARBA" id="ARBA00022679"/>
    </source>
</evidence>
<comment type="subcellular location">
    <subcellularLocation>
        <location evidence="1 12">Cell membrane</location>
        <topology evidence="1 12">Multi-pass membrane protein</topology>
    </subcellularLocation>
</comment>
<dbReference type="HAMAP" id="MF_01916">
    <property type="entry name" value="Cardiolipin_synth_Cls"/>
    <property type="match status" value="1"/>
</dbReference>
<dbReference type="SMART" id="SM00155">
    <property type="entry name" value="PLDc"/>
    <property type="match status" value="2"/>
</dbReference>
<name>A0A1K2IJV1_9FLAO</name>
<comment type="function">
    <text evidence="12">Catalyzes the reversible phosphatidyl group transfer from one phosphatidylglycerol molecule to another to form cardiolipin (CL) (diphosphatidylglycerol) and glycerol.</text>
</comment>
<evidence type="ECO:0000313" key="16">
    <source>
        <dbReference type="Proteomes" id="UP000182544"/>
    </source>
</evidence>
<proteinExistence type="inferred from homology"/>
<evidence type="ECO:0000256" key="11">
    <source>
        <dbReference type="ARBA" id="ARBA00023264"/>
    </source>
</evidence>
<evidence type="ECO:0000256" key="9">
    <source>
        <dbReference type="ARBA" id="ARBA00023136"/>
    </source>
</evidence>
<dbReference type="PANTHER" id="PTHR21248:SF22">
    <property type="entry name" value="PHOSPHOLIPASE D"/>
    <property type="match status" value="1"/>
</dbReference>
<dbReference type="PROSITE" id="PS50035">
    <property type="entry name" value="PLD"/>
    <property type="match status" value="2"/>
</dbReference>
<keyword evidence="5 12" id="KW-0812">Transmembrane</keyword>
<dbReference type="CDD" id="cd09110">
    <property type="entry name" value="PLDc_CLS_1"/>
    <property type="match status" value="1"/>
</dbReference>
<evidence type="ECO:0000313" key="15">
    <source>
        <dbReference type="EMBL" id="SFZ92504.1"/>
    </source>
</evidence>
<comment type="similarity">
    <text evidence="12">Belongs to the phospholipase D family. Cardiolipin synthase subfamily.</text>
</comment>
<dbReference type="Pfam" id="PF13396">
    <property type="entry name" value="PLDc_N"/>
    <property type="match status" value="1"/>
</dbReference>
<evidence type="ECO:0000256" key="7">
    <source>
        <dbReference type="ARBA" id="ARBA00022989"/>
    </source>
</evidence>
<gene>
    <name evidence="15" type="ORF">SAMN05428642_102765</name>
</gene>
<keyword evidence="11 12" id="KW-1208">Phospholipid metabolism</keyword>
<feature type="active site" evidence="12">
    <location>
        <position position="405"/>
    </location>
</feature>
<keyword evidence="7 12" id="KW-1133">Transmembrane helix</keyword>
<dbReference type="InterPro" id="IPR030874">
    <property type="entry name" value="Cardiolipin_synth_Firmi"/>
</dbReference>
<sequence>MLEFIKENYWNTLIILNYLVAASAVITVVLKNINPTKTLSYIIVLVFFPFLGLVVYYLFGQEYRKTKIFSRKYILNKNVVKSINEELEFSKKELEKVDRYLDEKVKLVKLIYSNENEPLTLNNNIDIFKNGDVKFENLIEDIKSAKHHVHLEYYIVKDDTIGTRILDLLCEKAKEGIEVRLIYDDVGSSISNKMKSKLTNSNVLHFPFMPVLFSKFTGKMNYRNHRKIAVIDGEIGYVGGINIGDEYLNENRTHKYWRDTHLRIIGDAVKSLQIHFLSTWNFVSEEKPTIYKSYFPHIEEKKNQVAIQIAASGPDTDWANIMEVTLTAIITANEYVYITTPYFVPNDEMITALQIASKSGVDVRLIIPEKSDSWIVKHASNSYLEALLKADIKVYKYSKGFVHAKTMVVDDIFATVGTSNMDYRSFNINFEINSLIYDKENSKLLKQHFLEDMKDCNQVDSATYLNRTKFDKIKESYCRLWSPLI</sequence>
<protein>
    <recommendedName>
        <fullName evidence="12 13">Cardiolipin synthase</fullName>
        <shortName evidence="12">CL synthase</shortName>
        <ecNumber evidence="12 13">2.7.8.-</ecNumber>
    </recommendedName>
</protein>
<dbReference type="Gene3D" id="3.30.870.10">
    <property type="entry name" value="Endonuclease Chain A"/>
    <property type="match status" value="2"/>
</dbReference>
<organism evidence="15 16">
    <name type="scientific">Flaviramulus basaltis</name>
    <dbReference type="NCBI Taxonomy" id="369401"/>
    <lineage>
        <taxon>Bacteria</taxon>
        <taxon>Pseudomonadati</taxon>
        <taxon>Bacteroidota</taxon>
        <taxon>Flavobacteriia</taxon>
        <taxon>Flavobacteriales</taxon>
        <taxon>Flavobacteriaceae</taxon>
        <taxon>Flaviramulus</taxon>
    </lineage>
</organism>
<evidence type="ECO:0000256" key="13">
    <source>
        <dbReference type="NCBIfam" id="TIGR04265"/>
    </source>
</evidence>
<dbReference type="OrthoDB" id="9762009at2"/>
<evidence type="ECO:0000256" key="1">
    <source>
        <dbReference type="ARBA" id="ARBA00004651"/>
    </source>
</evidence>
<evidence type="ECO:0000256" key="12">
    <source>
        <dbReference type="HAMAP-Rule" id="MF_01916"/>
    </source>
</evidence>
<keyword evidence="4 12" id="KW-0808">Transferase</keyword>
<evidence type="ECO:0000256" key="2">
    <source>
        <dbReference type="ARBA" id="ARBA00022475"/>
    </source>
</evidence>
<feature type="active site" evidence="12">
    <location>
        <position position="403"/>
    </location>
</feature>
<dbReference type="PANTHER" id="PTHR21248">
    <property type="entry name" value="CARDIOLIPIN SYNTHASE"/>
    <property type="match status" value="1"/>
</dbReference>
<dbReference type="InterPro" id="IPR025202">
    <property type="entry name" value="PLD-like_dom"/>
</dbReference>
<evidence type="ECO:0000256" key="8">
    <source>
        <dbReference type="ARBA" id="ARBA00023098"/>
    </source>
</evidence>
<evidence type="ECO:0000256" key="6">
    <source>
        <dbReference type="ARBA" id="ARBA00022737"/>
    </source>
</evidence>
<keyword evidence="6" id="KW-0677">Repeat</keyword>
<feature type="domain" description="PLD phosphodiesterase" evidence="14">
    <location>
        <begin position="220"/>
        <end position="247"/>
    </location>
</feature>
<evidence type="ECO:0000256" key="10">
    <source>
        <dbReference type="ARBA" id="ARBA00023209"/>
    </source>
</evidence>
<feature type="active site" evidence="12">
    <location>
        <position position="232"/>
    </location>
</feature>
<dbReference type="CDD" id="cd09112">
    <property type="entry name" value="PLDc_CLS_2"/>
    <property type="match status" value="1"/>
</dbReference>
<dbReference type="RefSeq" id="WP_072401858.1">
    <property type="nucleotide sequence ID" value="NZ_FPKV01000002.1"/>
</dbReference>
<evidence type="ECO:0000259" key="14">
    <source>
        <dbReference type="PROSITE" id="PS50035"/>
    </source>
</evidence>
<dbReference type="InterPro" id="IPR027379">
    <property type="entry name" value="CLS_N"/>
</dbReference>
<feature type="domain" description="PLD phosphodiesterase" evidence="14">
    <location>
        <begin position="398"/>
        <end position="425"/>
    </location>
</feature>
<accession>A0A1K2IJV1</accession>
<feature type="active site" evidence="12">
    <location>
        <position position="225"/>
    </location>
</feature>
<keyword evidence="2 12" id="KW-1003">Cell membrane</keyword>
<dbReference type="AlphaFoldDB" id="A0A1K2IJV1"/>
<reference evidence="15 16" key="1">
    <citation type="submission" date="2016-10" db="EMBL/GenBank/DDBJ databases">
        <authorList>
            <person name="de Groot N.N."/>
        </authorList>
    </citation>
    <scope>NUCLEOTIDE SEQUENCE [LARGE SCALE GENOMIC DNA]</scope>
    <source>
        <strain evidence="15 16">DSM 18180</strain>
    </source>
</reference>
<dbReference type="Proteomes" id="UP000182544">
    <property type="component" value="Unassembled WGS sequence"/>
</dbReference>
<keyword evidence="10 12" id="KW-0594">Phospholipid biosynthesis</keyword>
<feature type="transmembrane region" description="Helical" evidence="12">
    <location>
        <begin position="12"/>
        <end position="33"/>
    </location>
</feature>
<dbReference type="NCBIfam" id="TIGR04265">
    <property type="entry name" value="bac_cardiolipin"/>
    <property type="match status" value="1"/>
</dbReference>
<dbReference type="GO" id="GO:0008808">
    <property type="term" value="F:cardiolipin synthase activity"/>
    <property type="evidence" value="ECO:0007669"/>
    <property type="project" value="UniProtKB-UniRule"/>
</dbReference>
<feature type="active site" evidence="12">
    <location>
        <position position="410"/>
    </location>
</feature>
<dbReference type="EC" id="2.7.8.-" evidence="12 13"/>
<dbReference type="Pfam" id="PF13091">
    <property type="entry name" value="PLDc_2"/>
    <property type="match status" value="2"/>
</dbReference>
<evidence type="ECO:0000256" key="5">
    <source>
        <dbReference type="ARBA" id="ARBA00022692"/>
    </source>
</evidence>
<feature type="active site" evidence="12">
    <location>
        <position position="227"/>
    </location>
</feature>
<dbReference type="FunFam" id="3.30.870.10:FF:000014">
    <property type="entry name" value="Cardiolipin synthase"/>
    <property type="match status" value="1"/>
</dbReference>
<evidence type="ECO:0000256" key="3">
    <source>
        <dbReference type="ARBA" id="ARBA00022516"/>
    </source>
</evidence>
<keyword evidence="8 12" id="KW-0443">Lipid metabolism</keyword>
<feature type="transmembrane region" description="Helical" evidence="12">
    <location>
        <begin position="39"/>
        <end position="59"/>
    </location>
</feature>
<dbReference type="GO" id="GO:0005886">
    <property type="term" value="C:plasma membrane"/>
    <property type="evidence" value="ECO:0007669"/>
    <property type="project" value="UniProtKB-SubCell"/>
</dbReference>
<dbReference type="InterPro" id="IPR001736">
    <property type="entry name" value="PLipase_D/transphosphatidylase"/>
</dbReference>
<dbReference type="SUPFAM" id="SSF56024">
    <property type="entry name" value="Phospholipase D/nuclease"/>
    <property type="match status" value="2"/>
</dbReference>
<dbReference type="InterPro" id="IPR022924">
    <property type="entry name" value="Cardiolipin_synthase"/>
</dbReference>
<comment type="catalytic activity">
    <reaction evidence="12">
        <text>2 a 1,2-diacyl-sn-glycero-3-phospho-(1'-sn-glycerol) = a cardiolipin + glycerol</text>
        <dbReference type="Rhea" id="RHEA:31451"/>
        <dbReference type="ChEBI" id="CHEBI:17754"/>
        <dbReference type="ChEBI" id="CHEBI:62237"/>
        <dbReference type="ChEBI" id="CHEBI:64716"/>
    </reaction>
</comment>
<keyword evidence="9 12" id="KW-0472">Membrane</keyword>
<keyword evidence="3 12" id="KW-0444">Lipid biosynthesis</keyword>
<dbReference type="EMBL" id="FPKV01000002">
    <property type="protein sequence ID" value="SFZ92504.1"/>
    <property type="molecule type" value="Genomic_DNA"/>
</dbReference>
<keyword evidence="16" id="KW-1185">Reference proteome</keyword>
<dbReference type="GO" id="GO:0032049">
    <property type="term" value="P:cardiolipin biosynthetic process"/>
    <property type="evidence" value="ECO:0007669"/>
    <property type="project" value="UniProtKB-UniRule"/>
</dbReference>